<reference evidence="1" key="1">
    <citation type="submission" date="2022-11" db="EMBL/GenBank/DDBJ databases">
        <authorList>
            <person name="Kikuchi T."/>
        </authorList>
    </citation>
    <scope>NUCLEOTIDE SEQUENCE</scope>
    <source>
        <strain evidence="1">PS1010</strain>
    </source>
</reference>
<dbReference type="OrthoDB" id="5829045at2759"/>
<evidence type="ECO:0000313" key="1">
    <source>
        <dbReference type="EMBL" id="CAI5455073.1"/>
    </source>
</evidence>
<name>A0A9P1J1B2_9PELO</name>
<dbReference type="EMBL" id="CANHGI010000006">
    <property type="protein sequence ID" value="CAI5455073.1"/>
    <property type="molecule type" value="Genomic_DNA"/>
</dbReference>
<comment type="caution">
    <text evidence="1">The sequence shown here is derived from an EMBL/GenBank/DDBJ whole genome shotgun (WGS) entry which is preliminary data.</text>
</comment>
<dbReference type="AlphaFoldDB" id="A0A9P1J1B2"/>
<organism evidence="1 2">
    <name type="scientific">Caenorhabditis angaria</name>
    <dbReference type="NCBI Taxonomy" id="860376"/>
    <lineage>
        <taxon>Eukaryota</taxon>
        <taxon>Metazoa</taxon>
        <taxon>Ecdysozoa</taxon>
        <taxon>Nematoda</taxon>
        <taxon>Chromadorea</taxon>
        <taxon>Rhabditida</taxon>
        <taxon>Rhabditina</taxon>
        <taxon>Rhabditomorpha</taxon>
        <taxon>Rhabditoidea</taxon>
        <taxon>Rhabditidae</taxon>
        <taxon>Peloderinae</taxon>
        <taxon>Caenorhabditis</taxon>
    </lineage>
</organism>
<keyword evidence="2" id="KW-1185">Reference proteome</keyword>
<gene>
    <name evidence="1" type="ORF">CAMP_LOCUS17710</name>
</gene>
<sequence length="215" mass="24367">MPKIEISMLLEELNSEEAELFMKRVTTKVNNETVTTTMKSAEVSSDVENSTKVISTTTINSSENSTTELIKDVNDYESEISVNPEIVEDPKPMLLSEFANHLASGIKSPNSIATTQPPTPAPMVPIFTTPPDDTFPYMVSAAKEFIRRYLSPEQWRKLRLLLKTIKEVGGSRIDIHRAATLFISKVISRSEMDEITKRKSELFNTFNRRYFNRAN</sequence>
<evidence type="ECO:0000313" key="2">
    <source>
        <dbReference type="Proteomes" id="UP001152747"/>
    </source>
</evidence>
<dbReference type="Proteomes" id="UP001152747">
    <property type="component" value="Unassembled WGS sequence"/>
</dbReference>
<proteinExistence type="predicted"/>
<protein>
    <submittedName>
        <fullName evidence="1">Uncharacterized protein</fullName>
    </submittedName>
</protein>
<accession>A0A9P1J1B2</accession>